<accession>A0A8S5NR50</accession>
<proteinExistence type="predicted"/>
<name>A0A8S5NR50_9CAUD</name>
<dbReference type="EMBL" id="BK015217">
    <property type="protein sequence ID" value="DAD96523.1"/>
    <property type="molecule type" value="Genomic_DNA"/>
</dbReference>
<protein>
    <submittedName>
        <fullName evidence="1">Uncharacterized protein</fullName>
    </submittedName>
</protein>
<evidence type="ECO:0000313" key="1">
    <source>
        <dbReference type="EMBL" id="DAD96523.1"/>
    </source>
</evidence>
<sequence length="130" mass="15419">MSNSTRYRKRYKAPIMSEPSDREKRFANRLMLLNVKLKGSGYEFVVDQDHQFRLVLTTEVMYNSAYYKDLYEKHIAEKHARKSASPDTENEDPFFTVLRKVHERSVYGMHTIYGPRQLTIDDVLNEHSNK</sequence>
<organism evidence="1">
    <name type="scientific">Myoviridae sp. ctj3P51</name>
    <dbReference type="NCBI Taxonomy" id="2826687"/>
    <lineage>
        <taxon>Viruses</taxon>
        <taxon>Duplodnaviria</taxon>
        <taxon>Heunggongvirae</taxon>
        <taxon>Uroviricota</taxon>
        <taxon>Caudoviricetes</taxon>
    </lineage>
</organism>
<reference evidence="1" key="1">
    <citation type="journal article" date="2021" name="Proc. Natl. Acad. Sci. U.S.A.">
        <title>A Catalog of Tens of Thousands of Viruses from Human Metagenomes Reveals Hidden Associations with Chronic Diseases.</title>
        <authorList>
            <person name="Tisza M.J."/>
            <person name="Buck C.B."/>
        </authorList>
    </citation>
    <scope>NUCLEOTIDE SEQUENCE</scope>
    <source>
        <strain evidence="1">Ctj3P51</strain>
    </source>
</reference>